<sequence>MITSSTKNLFFFVNINSLDKRKRSFSFLSYVKILERKKRFVFKFLVNNRKKSSVVSRWFVSTIRHKKQPTNMSSLTFFIFCLQLFIFTSTVSGISIKRCTEEENNTWEIEVGLCIQTENFRAIKTGCYKIQGPGGLLTEGNGFKIFAHDDCSKEKTQNNFILDSVNEAVYALGKYVYMEISTSNITTLNSLPQCAKRISLSISCDQVTTEMKSYVESVSFKDYDLEFVITTDISCVKHVSSSVIVRNECEKKYISTGKKIFGFNNKIDCSAVKFSEHVNYLKTCSVGKFDRKKYYEHQHNYIKKIFHHNEL</sequence>
<feature type="transmembrane region" description="Helical" evidence="1">
    <location>
        <begin position="74"/>
        <end position="96"/>
    </location>
</feature>
<dbReference type="KEGG" id="vg:944731"/>
<dbReference type="SMR" id="A0A3F2YKG1"/>
<evidence type="ECO:0000256" key="1">
    <source>
        <dbReference type="SAM" id="Phobius"/>
    </source>
</evidence>
<accession>A0A3F2YKG1</accession>
<keyword evidence="4" id="KW-1185">Reference proteome</keyword>
<evidence type="ECO:0000259" key="3">
    <source>
        <dbReference type="Pfam" id="PF04491"/>
    </source>
</evidence>
<gene>
    <name evidence="5" type="ORF">SPPV_02</name>
    <name evidence="6" type="ORF">SPPV_146</name>
</gene>
<feature type="domain" description="Poxvirus T4 protein N-terminal" evidence="3">
    <location>
        <begin position="106"/>
        <end position="151"/>
    </location>
</feature>
<dbReference type="Gene3D" id="2.60.240.30">
    <property type="match status" value="1"/>
</dbReference>
<dbReference type="Pfam" id="PF04491">
    <property type="entry name" value="Pox_T4_N"/>
    <property type="match status" value="1"/>
</dbReference>
<keyword evidence="1" id="KW-0812">Transmembrane</keyword>
<evidence type="ECO:0000313" key="6">
    <source>
        <dbReference type="RefSeq" id="NP_659723.1"/>
    </source>
</evidence>
<dbReference type="InterPro" id="IPR007579">
    <property type="entry name" value="Poxvirus_T4p_C"/>
</dbReference>
<organismHost>
    <name type="scientific">Ovis aries</name>
    <name type="common">Sheep</name>
    <dbReference type="NCBI Taxonomy" id="9940"/>
</organismHost>
<evidence type="ECO:0000313" key="5">
    <source>
        <dbReference type="RefSeq" id="NP_659578.1"/>
    </source>
</evidence>
<dbReference type="KEGG" id="vg:944715"/>
<reference evidence="5 6" key="2">
    <citation type="submission" date="2002-06" db="EMBL/GenBank/DDBJ databases">
        <authorList>
            <consortium name="NCBI Genome Project"/>
        </authorList>
    </citation>
    <scope>NUCLEOTIDE SEQUENCE</scope>
    <source>
        <strain evidence="5 6">TU-V02127</strain>
    </source>
</reference>
<organism evidence="4 5">
    <name type="scientific">Sheeppox virus (strain Turkey/TU-V02127)</name>
    <name type="common">SPPV</name>
    <dbReference type="NCBI Taxonomy" id="654928"/>
    <lineage>
        <taxon>Viruses</taxon>
        <taxon>Varidnaviria</taxon>
        <taxon>Bamfordvirae</taxon>
        <taxon>Nucleocytoviricota</taxon>
        <taxon>Pokkesviricetes</taxon>
        <taxon>Chitovirales</taxon>
        <taxon>Poxviridae</taxon>
        <taxon>Chordopoxvirinae</taxon>
        <taxon>Capripoxvirus</taxon>
        <taxon>Capripoxvirus sheeppox</taxon>
        <taxon>Sheeppox virus</taxon>
    </lineage>
</organism>
<organismHost>
    <name type="scientific">Meleagris gallopavo</name>
    <name type="common">Wild turkey</name>
    <dbReference type="NCBI Taxonomy" id="9103"/>
</organismHost>
<dbReference type="Pfam" id="PF04490">
    <property type="entry name" value="Pox_T4_C"/>
    <property type="match status" value="1"/>
</dbReference>
<evidence type="ECO:0000259" key="2">
    <source>
        <dbReference type="Pfam" id="PF04490"/>
    </source>
</evidence>
<dbReference type="InterPro" id="IPR007580">
    <property type="entry name" value="Poxvirus_T4p_N"/>
</dbReference>
<dbReference type="RefSeq" id="NP_659723.1">
    <property type="nucleotide sequence ID" value="NC_004002.1"/>
</dbReference>
<dbReference type="InterPro" id="IPR038687">
    <property type="entry name" value="M-T4_sf"/>
</dbReference>
<dbReference type="RefSeq" id="NP_659578.1">
    <property type="nucleotide sequence ID" value="NC_004002.1"/>
</dbReference>
<reference evidence="5 6" key="3">
    <citation type="submission" date="2025-04" db="UniProtKB">
        <authorList>
            <consortium name="RefSeq"/>
        </authorList>
    </citation>
    <scope>IDENTIFICATION</scope>
    <source>
        <strain evidence="5 6">TU-V02127</strain>
    </source>
</reference>
<proteinExistence type="predicted"/>
<name>A0A3F2YKG1_SHEVT</name>
<keyword evidence="1" id="KW-1133">Transmembrane helix</keyword>
<feature type="domain" description="Poxvirus T4 protein C-terminal" evidence="2">
    <location>
        <begin position="157"/>
        <end position="306"/>
    </location>
</feature>
<dbReference type="Proteomes" id="UP000008028">
    <property type="component" value="Segment"/>
</dbReference>
<protein>
    <submittedName>
        <fullName evidence="5 6">ER-localized apoptosis regulator</fullName>
    </submittedName>
</protein>
<evidence type="ECO:0000313" key="4">
    <source>
        <dbReference type="Proteomes" id="UP000008028"/>
    </source>
</evidence>
<reference evidence="4 5" key="1">
    <citation type="journal article" date="2002" name="J. Virol.">
        <title>The genomes of sheeppox and goatpox viruses.</title>
        <authorList>
            <person name="Tulman E.R."/>
            <person name="Afonso C.L."/>
            <person name="Lu Z."/>
            <person name="Zsak L."/>
            <person name="Sur J.H."/>
            <person name="Sandybaev N.T."/>
            <person name="Kerembekova U.Z."/>
            <person name="Zaitsev V.L."/>
            <person name="Kutish G.F."/>
            <person name="Rock D.L."/>
        </authorList>
    </citation>
    <scope>NUCLEOTIDE SEQUENCE [LARGE SCALE GENOMIC DNA]</scope>
    <source>
        <strain evidence="4 5">TU-V02127</strain>
    </source>
</reference>
<keyword evidence="1" id="KW-0472">Membrane</keyword>